<feature type="transmembrane region" description="Helical" evidence="1">
    <location>
        <begin position="39"/>
        <end position="59"/>
    </location>
</feature>
<gene>
    <name evidence="2" type="ORF">GALL_109400</name>
</gene>
<proteinExistence type="predicted"/>
<evidence type="ECO:0000256" key="1">
    <source>
        <dbReference type="SAM" id="Phobius"/>
    </source>
</evidence>
<accession>A0A1J5SF16</accession>
<keyword evidence="1" id="KW-0472">Membrane</keyword>
<evidence type="ECO:0000313" key="2">
    <source>
        <dbReference type="EMBL" id="OIR07033.1"/>
    </source>
</evidence>
<sequence length="359" mass="40319">MQENTTNKNSNSNYPEEEEFSFIKLFQKWINDIVYALQFWRKLFVAGLIGGLIFLFIAWMRPITYTARLTFVVEESKTSGGSLASALSGQFGFDIGGLTGSNGVLAGDNVLELLKSYSLIKETLLSAYNDSGSFSLADQYATIYGWKDKWKNSSKVGREINFSINQKQFSRLEDSLLQLITKQIAEEELSISKPDKKLGFFEILITTRDEKFSQLFSERILKFATDFYVETKTRRLRGNVDRLEKRADSLGLLLNRKTYSAADANLMLLDGNPAYASPSVSAEISSRDKAMQGIIYSEIVKNLEISKTALIQETPTVQVVDSPEMPLKKNKYSKMLAIILGFGIGSVITGLFIIGKKRK</sequence>
<comment type="caution">
    <text evidence="2">The sequence shown here is derived from an EMBL/GenBank/DDBJ whole genome shotgun (WGS) entry which is preliminary data.</text>
</comment>
<organism evidence="2">
    <name type="scientific">mine drainage metagenome</name>
    <dbReference type="NCBI Taxonomy" id="410659"/>
    <lineage>
        <taxon>unclassified sequences</taxon>
        <taxon>metagenomes</taxon>
        <taxon>ecological metagenomes</taxon>
    </lineage>
</organism>
<reference evidence="2" key="1">
    <citation type="submission" date="2016-10" db="EMBL/GenBank/DDBJ databases">
        <title>Sequence of Gallionella enrichment culture.</title>
        <authorList>
            <person name="Poehlein A."/>
            <person name="Muehling M."/>
            <person name="Daniel R."/>
        </authorList>
    </citation>
    <scope>NUCLEOTIDE SEQUENCE</scope>
</reference>
<protein>
    <recommendedName>
        <fullName evidence="3">Chain length determinant protein</fullName>
    </recommendedName>
</protein>
<dbReference type="AlphaFoldDB" id="A0A1J5SF16"/>
<evidence type="ECO:0008006" key="3">
    <source>
        <dbReference type="Google" id="ProtNLM"/>
    </source>
</evidence>
<keyword evidence="1" id="KW-0812">Transmembrane</keyword>
<feature type="transmembrane region" description="Helical" evidence="1">
    <location>
        <begin position="335"/>
        <end position="354"/>
    </location>
</feature>
<keyword evidence="1" id="KW-1133">Transmembrane helix</keyword>
<dbReference type="EMBL" id="MLJW01000040">
    <property type="protein sequence ID" value="OIR07033.1"/>
    <property type="molecule type" value="Genomic_DNA"/>
</dbReference>
<name>A0A1J5SF16_9ZZZZ</name>